<feature type="compositionally biased region" description="Basic residues" evidence="2">
    <location>
        <begin position="15"/>
        <end position="24"/>
    </location>
</feature>
<feature type="region of interest" description="Disordered" evidence="2">
    <location>
        <begin position="370"/>
        <end position="447"/>
    </location>
</feature>
<dbReference type="SUPFAM" id="SSF69065">
    <property type="entry name" value="RNase III domain-like"/>
    <property type="match status" value="1"/>
</dbReference>
<dbReference type="RefSeq" id="XP_069304087.1">
    <property type="nucleotide sequence ID" value="XM_069454664.1"/>
</dbReference>
<feature type="compositionally biased region" description="Basic and acidic residues" evidence="2">
    <location>
        <begin position="418"/>
        <end position="428"/>
    </location>
</feature>
<feature type="compositionally biased region" description="Basic residues" evidence="2">
    <location>
        <begin position="429"/>
        <end position="438"/>
    </location>
</feature>
<sequence>MASQKRDRAFTHHGRDQHHKRHAPQHGSNGAAYTPHARPPELSSTDMQTGLVALLDRFVADETTAGADKDILHHAHQLRRLLCARNHSAAAQAKRELDDKRPDKAVAIAVPAYVERTVRAARDLPPLPPIQEPHLHEAVFTHRSAIFDPSIPGSTLGEDLSLDYERLELLGDAYIELIASRALYNRFPHVDVPELSMWRERLVENLTLAKFSNAYGFPDRLRHRAVWDKNSKQYQKVVADIVEAYVAAIVLSDPDKGFETAEAWLTQLWAPQLLAFREKIIENPQARDELNKLVLGRGVKLTTKEETPMTYDSNSVQCYHIGIYLTGWGYEDEWLGGGHGQNKVQAGVAAAADALKRNGPVLQDAVRQKNELRAARAREQEDKDKAAGGAELQATLDPKQPSSSVPDNQDTNEKKRKKEQDRVSDEKEKKKKKHKKEKKEKTTQGRD</sequence>
<comment type="caution">
    <text evidence="4">The sequence shown here is derived from an EMBL/GenBank/DDBJ whole genome shotgun (WGS) entry which is preliminary data.</text>
</comment>
<dbReference type="InterPro" id="IPR000999">
    <property type="entry name" value="RNase_III_dom"/>
</dbReference>
<evidence type="ECO:0000259" key="3">
    <source>
        <dbReference type="PROSITE" id="PS50142"/>
    </source>
</evidence>
<gene>
    <name evidence="4" type="ORF">ACET3X_008485</name>
</gene>
<keyword evidence="1" id="KW-0694">RNA-binding</keyword>
<dbReference type="Pfam" id="PF00636">
    <property type="entry name" value="Ribonuclease_3"/>
    <property type="match status" value="1"/>
</dbReference>
<dbReference type="Proteomes" id="UP001578633">
    <property type="component" value="Chromosome 8"/>
</dbReference>
<dbReference type="CDD" id="cd00593">
    <property type="entry name" value="RIBOc"/>
    <property type="match status" value="1"/>
</dbReference>
<feature type="domain" description="RNase III" evidence="3">
    <location>
        <begin position="130"/>
        <end position="254"/>
    </location>
</feature>
<name>A0ABR3UAG6_9PLEO</name>
<organism evidence="4 5">
    <name type="scientific">Alternaria dauci</name>
    <dbReference type="NCBI Taxonomy" id="48095"/>
    <lineage>
        <taxon>Eukaryota</taxon>
        <taxon>Fungi</taxon>
        <taxon>Dikarya</taxon>
        <taxon>Ascomycota</taxon>
        <taxon>Pezizomycotina</taxon>
        <taxon>Dothideomycetes</taxon>
        <taxon>Pleosporomycetidae</taxon>
        <taxon>Pleosporales</taxon>
        <taxon>Pleosporineae</taxon>
        <taxon>Pleosporaceae</taxon>
        <taxon>Alternaria</taxon>
        <taxon>Alternaria sect. Porri</taxon>
    </lineage>
</organism>
<evidence type="ECO:0000313" key="4">
    <source>
        <dbReference type="EMBL" id="KAL1793503.1"/>
    </source>
</evidence>
<dbReference type="Gene3D" id="1.10.1520.10">
    <property type="entry name" value="Ribonuclease III domain"/>
    <property type="match status" value="1"/>
</dbReference>
<dbReference type="PANTHER" id="PTHR11207">
    <property type="entry name" value="RIBONUCLEASE III"/>
    <property type="match status" value="1"/>
</dbReference>
<dbReference type="GeneID" id="96088807"/>
<dbReference type="SMART" id="SM00535">
    <property type="entry name" value="RIBOc"/>
    <property type="match status" value="1"/>
</dbReference>
<evidence type="ECO:0000256" key="1">
    <source>
        <dbReference type="ARBA" id="ARBA00022884"/>
    </source>
</evidence>
<dbReference type="EMBL" id="JBHGVX010000008">
    <property type="protein sequence ID" value="KAL1793503.1"/>
    <property type="molecule type" value="Genomic_DNA"/>
</dbReference>
<dbReference type="PROSITE" id="PS50142">
    <property type="entry name" value="RNASE_3_2"/>
    <property type="match status" value="1"/>
</dbReference>
<dbReference type="PANTHER" id="PTHR11207:SF0">
    <property type="entry name" value="RIBONUCLEASE 3"/>
    <property type="match status" value="1"/>
</dbReference>
<feature type="compositionally biased region" description="Basic and acidic residues" evidence="2">
    <location>
        <begin position="1"/>
        <end position="14"/>
    </location>
</feature>
<accession>A0ABR3UAG6</accession>
<protein>
    <recommendedName>
        <fullName evidence="3">RNase III domain-containing protein</fullName>
    </recommendedName>
</protein>
<feature type="compositionally biased region" description="Polar residues" evidence="2">
    <location>
        <begin position="400"/>
        <end position="409"/>
    </location>
</feature>
<feature type="compositionally biased region" description="Basic and acidic residues" evidence="2">
    <location>
        <begin position="370"/>
        <end position="386"/>
    </location>
</feature>
<feature type="region of interest" description="Disordered" evidence="2">
    <location>
        <begin position="1"/>
        <end position="44"/>
    </location>
</feature>
<proteinExistence type="predicted"/>
<evidence type="ECO:0000313" key="5">
    <source>
        <dbReference type="Proteomes" id="UP001578633"/>
    </source>
</evidence>
<evidence type="ECO:0000256" key="2">
    <source>
        <dbReference type="SAM" id="MobiDB-lite"/>
    </source>
</evidence>
<reference evidence="4 5" key="1">
    <citation type="submission" date="2024-09" db="EMBL/GenBank/DDBJ databases">
        <title>T2T genomes of carrot and Alternaria dauci and their utility for understanding host-pathogen interaction during carrot leaf blight disease.</title>
        <authorList>
            <person name="Liu W."/>
            <person name="Xu S."/>
            <person name="Ou C."/>
            <person name="Liu X."/>
            <person name="Zhuang F."/>
            <person name="Deng X.W."/>
        </authorList>
    </citation>
    <scope>NUCLEOTIDE SEQUENCE [LARGE SCALE GENOMIC DNA]</scope>
    <source>
        <strain evidence="4 5">A2016</strain>
    </source>
</reference>
<keyword evidence="5" id="KW-1185">Reference proteome</keyword>
<dbReference type="InterPro" id="IPR036389">
    <property type="entry name" value="RNase_III_sf"/>
</dbReference>